<evidence type="ECO:0000313" key="2">
    <source>
        <dbReference type="Proteomes" id="UP000492821"/>
    </source>
</evidence>
<dbReference type="WBParaSite" id="Pan_g24092.t1">
    <property type="protein sequence ID" value="Pan_g24092.t1"/>
    <property type="gene ID" value="Pan_g24092"/>
</dbReference>
<evidence type="ECO:0000313" key="3">
    <source>
        <dbReference type="WBParaSite" id="Pan_g24092.t1"/>
    </source>
</evidence>
<protein>
    <submittedName>
        <fullName evidence="3">Uncharacterized protein</fullName>
    </submittedName>
</protein>
<sequence>MSAIRGFESRERQMTVRPGCVSPELEGAPGARRTTISRTMSVIRSAKVAVAGIHRRFNYPSLRPFSSIEVVLRHQAPTDHLNTTDTKQLRRPIATFDPDQINRPDSTNRPPPATTPPSIRAMPRGPAVSPNMASSTMNASATSQMRPFRGERTLYLVVRLSFALSRVVTIALCTCNCCFVVCEIYTSFVASRPCDPINPFAKDPLLNCSRFLALQPVNIDRFDDTFSELHCKKYKLKMPLKDEVKVVSVNFIDHLNANLEGRKYYEAGKDLVNDVLDSIIPERLIHHYSEAKNPKNYTALPKNLLYDMAHVCWIICGMECHPGKCKPTDMVLFNKLEAALANFVRDKTSSKRISKVRQAHRTVNEGAFSFKKKKFNNKRKASSCPDSYHTCSNTDQHSEEVPFDNVGFTSASKKPKKRNVLVISSDSDLD</sequence>
<dbReference type="Proteomes" id="UP000492821">
    <property type="component" value="Unassembled WGS sequence"/>
</dbReference>
<proteinExistence type="predicted"/>
<accession>A0A7E4VRA9</accession>
<organism evidence="2 3">
    <name type="scientific">Panagrellus redivivus</name>
    <name type="common">Microworm</name>
    <dbReference type="NCBI Taxonomy" id="6233"/>
    <lineage>
        <taxon>Eukaryota</taxon>
        <taxon>Metazoa</taxon>
        <taxon>Ecdysozoa</taxon>
        <taxon>Nematoda</taxon>
        <taxon>Chromadorea</taxon>
        <taxon>Rhabditida</taxon>
        <taxon>Tylenchina</taxon>
        <taxon>Panagrolaimomorpha</taxon>
        <taxon>Panagrolaimoidea</taxon>
        <taxon>Panagrolaimidae</taxon>
        <taxon>Panagrellus</taxon>
    </lineage>
</organism>
<dbReference type="AlphaFoldDB" id="A0A7E4VRA9"/>
<keyword evidence="2" id="KW-1185">Reference proteome</keyword>
<feature type="region of interest" description="Disordered" evidence="1">
    <location>
        <begin position="79"/>
        <end position="135"/>
    </location>
</feature>
<reference evidence="3" key="2">
    <citation type="submission" date="2020-10" db="UniProtKB">
        <authorList>
            <consortium name="WormBaseParasite"/>
        </authorList>
    </citation>
    <scope>IDENTIFICATION</scope>
</reference>
<name>A0A7E4VRA9_PANRE</name>
<reference evidence="2" key="1">
    <citation type="journal article" date="2013" name="Genetics">
        <title>The draft genome and transcriptome of Panagrellus redivivus are shaped by the harsh demands of a free-living lifestyle.</title>
        <authorList>
            <person name="Srinivasan J."/>
            <person name="Dillman A.R."/>
            <person name="Macchietto M.G."/>
            <person name="Heikkinen L."/>
            <person name="Lakso M."/>
            <person name="Fracchia K.M."/>
            <person name="Antoshechkin I."/>
            <person name="Mortazavi A."/>
            <person name="Wong G."/>
            <person name="Sternberg P.W."/>
        </authorList>
    </citation>
    <scope>NUCLEOTIDE SEQUENCE [LARGE SCALE GENOMIC DNA]</scope>
    <source>
        <strain evidence="2">MT8872</strain>
    </source>
</reference>
<evidence type="ECO:0000256" key="1">
    <source>
        <dbReference type="SAM" id="MobiDB-lite"/>
    </source>
</evidence>